<dbReference type="PROSITE" id="PS51192">
    <property type="entry name" value="HELICASE_ATP_BIND_1"/>
    <property type="match status" value="1"/>
</dbReference>
<comment type="caution">
    <text evidence="18">The sequence shown here is derived from an EMBL/GenBank/DDBJ whole genome shotgun (WGS) entry which is preliminary data.</text>
</comment>
<dbReference type="PANTHER" id="PTHR47964:SF1">
    <property type="entry name" value="ATP-DEPENDENT DNA HELICASE HOMOLOG RECG, CHLOROPLASTIC"/>
    <property type="match status" value="1"/>
</dbReference>
<dbReference type="SUPFAM" id="SSF50249">
    <property type="entry name" value="Nucleic acid-binding proteins"/>
    <property type="match status" value="1"/>
</dbReference>
<evidence type="ECO:0000256" key="12">
    <source>
        <dbReference type="ARBA" id="ARBA00034617"/>
    </source>
</evidence>
<evidence type="ECO:0000256" key="13">
    <source>
        <dbReference type="ARBA" id="ARBA00034808"/>
    </source>
</evidence>
<dbReference type="AlphaFoldDB" id="A0A3D4S4N3"/>
<keyword evidence="4 15" id="KW-0227">DNA damage</keyword>
<evidence type="ECO:0000256" key="2">
    <source>
        <dbReference type="ARBA" id="ARBA00017846"/>
    </source>
</evidence>
<dbReference type="GO" id="GO:0016887">
    <property type="term" value="F:ATP hydrolysis activity"/>
    <property type="evidence" value="ECO:0007669"/>
    <property type="project" value="RHEA"/>
</dbReference>
<organism evidence="18 19">
    <name type="scientific">Bavariicoccus seileri</name>
    <dbReference type="NCBI Taxonomy" id="549685"/>
    <lineage>
        <taxon>Bacteria</taxon>
        <taxon>Bacillati</taxon>
        <taxon>Bacillota</taxon>
        <taxon>Bacilli</taxon>
        <taxon>Lactobacillales</taxon>
        <taxon>Enterococcaceae</taxon>
        <taxon>Bavariicoccus</taxon>
    </lineage>
</organism>
<evidence type="ECO:0000256" key="14">
    <source>
        <dbReference type="ARBA" id="ARBA00048988"/>
    </source>
</evidence>
<keyword evidence="11" id="KW-0413">Isomerase</keyword>
<dbReference type="NCBIfam" id="NF008165">
    <property type="entry name" value="PRK10917.1-3"/>
    <property type="match status" value="1"/>
</dbReference>
<keyword evidence="3 15" id="KW-0547">Nucleotide-binding</keyword>
<dbReference type="GO" id="GO:0003677">
    <property type="term" value="F:DNA binding"/>
    <property type="evidence" value="ECO:0007669"/>
    <property type="project" value="UniProtKB-KW"/>
</dbReference>
<dbReference type="CDD" id="cd17992">
    <property type="entry name" value="DEXHc_RecG"/>
    <property type="match status" value="1"/>
</dbReference>
<dbReference type="SUPFAM" id="SSF52540">
    <property type="entry name" value="P-loop containing nucleoside triphosphate hydrolases"/>
    <property type="match status" value="2"/>
</dbReference>
<dbReference type="Gene3D" id="3.40.50.300">
    <property type="entry name" value="P-loop containing nucleotide triphosphate hydrolases"/>
    <property type="match status" value="2"/>
</dbReference>
<comment type="function">
    <text evidence="15">Plays a critical role in recombination and DNA repair. Helps process Holliday junction intermediates to mature products by catalyzing branch migration. Has replication fork regression activity, unwinds stalled or blocked replication forks to make a HJ that can be resolved. Has a DNA unwinding activity characteristic of a DNA helicase with 3'-5' polarity.</text>
</comment>
<comment type="catalytic activity">
    <reaction evidence="14 15">
        <text>ATP + H2O = ADP + phosphate + H(+)</text>
        <dbReference type="Rhea" id="RHEA:13065"/>
        <dbReference type="ChEBI" id="CHEBI:15377"/>
        <dbReference type="ChEBI" id="CHEBI:15378"/>
        <dbReference type="ChEBI" id="CHEBI:30616"/>
        <dbReference type="ChEBI" id="CHEBI:43474"/>
        <dbReference type="ChEBI" id="CHEBI:456216"/>
        <dbReference type="EC" id="5.6.2.4"/>
    </reaction>
</comment>
<keyword evidence="8" id="KW-0238">DNA-binding</keyword>
<evidence type="ECO:0000256" key="6">
    <source>
        <dbReference type="ARBA" id="ARBA00022806"/>
    </source>
</evidence>
<proteinExistence type="inferred from homology"/>
<dbReference type="InterPro" id="IPR011545">
    <property type="entry name" value="DEAD/DEAH_box_helicase_dom"/>
</dbReference>
<keyword evidence="5 15" id="KW-0378">Hydrolase</keyword>
<dbReference type="Gene3D" id="2.40.50.140">
    <property type="entry name" value="Nucleic acid-binding proteins"/>
    <property type="match status" value="1"/>
</dbReference>
<sequence>MTGSLNDSVSDLTGVGPKREQALNDLGIATIKDLILYFPFRYNDIRERSLATVNDGDKVLLKGSRISDVTVSYFGRRKNRLAYRMLVNDEPIQVVFFNQPYLKDKINQQDELAIYGRWEAAKQTLLGIRVVGGASDTDGQDFEAVYPASNAIKSQTIKNLVIECFKRYKDCIKDPIPSYYLRPYDFMSFKKAYFEMHFKTDDKVAKKAREQLVFYEFLTYQLKLLHLKYEREKAHNEAAVVAYDLSRLKDIISHIPFELTDGQKQIINSICRDLLAPYPMNRLLQGDVGSGKTVVAFVVMGAVFTSSGQAVLMAPTELLAEQHYQSALRFFEGTPYNIALLTGSTKPKDRRQILLGLKTGEISGLIGTHAVFQDEVVFDRLQLAIIDEQHRFGVKQRQQLIDKGEAVNTLVMTATPIPRTLAITLYGDLDVSQLKEMPAGRQKITTRWVRAKQLDRVYPFILREIENGRQAYVISPLIEESQNSDRENATAIFNGLKTLFPSHIRLGLLHGRLDVSTRQEIMAQFKNHEIDVLVSTTVIEVGVDVPNATIMLIYNADQFGLSQLHQLRGRVGRGKHKSYCILSANPKTETGKERMQIMCHSQDGFYLSQRDLEMRGPGEIFGERQSGLPEFKVGDLINDADMMIAAADRAHDLIMTNQIEKELDL</sequence>
<evidence type="ECO:0000259" key="16">
    <source>
        <dbReference type="PROSITE" id="PS51192"/>
    </source>
</evidence>
<dbReference type="GO" id="GO:0043138">
    <property type="term" value="F:3'-5' DNA helicase activity"/>
    <property type="evidence" value="ECO:0007669"/>
    <property type="project" value="UniProtKB-EC"/>
</dbReference>
<keyword evidence="6 15" id="KW-0347">Helicase</keyword>
<keyword evidence="7 15" id="KW-0067">ATP-binding</keyword>
<reference evidence="18 19" key="1">
    <citation type="journal article" date="2018" name="Nat. Biotechnol.">
        <title>A standardized bacterial taxonomy based on genome phylogeny substantially revises the tree of life.</title>
        <authorList>
            <person name="Parks D.H."/>
            <person name="Chuvochina M."/>
            <person name="Waite D.W."/>
            <person name="Rinke C."/>
            <person name="Skarshewski A."/>
            <person name="Chaumeil P.A."/>
            <person name="Hugenholtz P."/>
        </authorList>
    </citation>
    <scope>NUCLEOTIDE SEQUENCE [LARGE SCALE GENOMIC DNA]</scope>
    <source>
        <strain evidence="18">UBA11306</strain>
    </source>
</reference>
<dbReference type="InterPro" id="IPR012340">
    <property type="entry name" value="NA-bd_OB-fold"/>
</dbReference>
<evidence type="ECO:0000256" key="4">
    <source>
        <dbReference type="ARBA" id="ARBA00022763"/>
    </source>
</evidence>
<evidence type="ECO:0000256" key="5">
    <source>
        <dbReference type="ARBA" id="ARBA00022801"/>
    </source>
</evidence>
<dbReference type="NCBIfam" id="NF008168">
    <property type="entry name" value="PRK10917.2-2"/>
    <property type="match status" value="1"/>
</dbReference>
<comment type="similarity">
    <text evidence="1 15">Belongs to the helicase family. RecG subfamily.</text>
</comment>
<name>A0A3D4S4N3_9ENTE</name>
<dbReference type="STRING" id="1121105.GCA_000421665_00745"/>
<feature type="domain" description="Helicase C-terminal" evidence="17">
    <location>
        <begin position="453"/>
        <end position="613"/>
    </location>
</feature>
<dbReference type="PANTHER" id="PTHR47964">
    <property type="entry name" value="ATP-DEPENDENT DNA HELICASE HOMOLOG RECG, CHLOROPLASTIC"/>
    <property type="match status" value="1"/>
</dbReference>
<evidence type="ECO:0000256" key="10">
    <source>
        <dbReference type="ARBA" id="ARBA00023204"/>
    </source>
</evidence>
<dbReference type="GO" id="GO:0006281">
    <property type="term" value="P:DNA repair"/>
    <property type="evidence" value="ECO:0007669"/>
    <property type="project" value="UniProtKB-UniRule"/>
</dbReference>
<evidence type="ECO:0000313" key="18">
    <source>
        <dbReference type="EMBL" id="HCS93442.1"/>
    </source>
</evidence>
<dbReference type="Pfam" id="PF00271">
    <property type="entry name" value="Helicase_C"/>
    <property type="match status" value="1"/>
</dbReference>
<dbReference type="PROSITE" id="PS51194">
    <property type="entry name" value="HELICASE_CTER"/>
    <property type="match status" value="1"/>
</dbReference>
<dbReference type="InterPro" id="IPR014001">
    <property type="entry name" value="Helicase_ATP-bd"/>
</dbReference>
<dbReference type="NCBIfam" id="TIGR00643">
    <property type="entry name" value="recG"/>
    <property type="match status" value="1"/>
</dbReference>
<dbReference type="InterPro" id="IPR033454">
    <property type="entry name" value="RecG_wedge"/>
</dbReference>
<dbReference type="InterPro" id="IPR001650">
    <property type="entry name" value="Helicase_C-like"/>
</dbReference>
<dbReference type="EC" id="5.6.2.4" evidence="13 15"/>
<dbReference type="Proteomes" id="UP000262195">
    <property type="component" value="Unassembled WGS sequence"/>
</dbReference>
<protein>
    <recommendedName>
        <fullName evidence="2 15">ATP-dependent DNA helicase RecG</fullName>
        <ecNumber evidence="13 15">5.6.2.4</ecNumber>
    </recommendedName>
</protein>
<accession>A0A3D4S4N3</accession>
<evidence type="ECO:0000256" key="8">
    <source>
        <dbReference type="ARBA" id="ARBA00023125"/>
    </source>
</evidence>
<dbReference type="GO" id="GO:0006310">
    <property type="term" value="P:DNA recombination"/>
    <property type="evidence" value="ECO:0007669"/>
    <property type="project" value="UniProtKB-UniRule"/>
</dbReference>
<evidence type="ECO:0000256" key="7">
    <source>
        <dbReference type="ARBA" id="ARBA00022840"/>
    </source>
</evidence>
<evidence type="ECO:0000256" key="3">
    <source>
        <dbReference type="ARBA" id="ARBA00022741"/>
    </source>
</evidence>
<dbReference type="GO" id="GO:0005524">
    <property type="term" value="F:ATP binding"/>
    <property type="evidence" value="ECO:0007669"/>
    <property type="project" value="UniProtKB-KW"/>
</dbReference>
<dbReference type="EMBL" id="DQHO01000014">
    <property type="protein sequence ID" value="HCS93442.1"/>
    <property type="molecule type" value="Genomic_DNA"/>
</dbReference>
<dbReference type="Pfam" id="PF00270">
    <property type="entry name" value="DEAD"/>
    <property type="match status" value="1"/>
</dbReference>
<dbReference type="InterPro" id="IPR004609">
    <property type="entry name" value="ATP-dep_DNA_helicase_RecG"/>
</dbReference>
<dbReference type="InterPro" id="IPR027417">
    <property type="entry name" value="P-loop_NTPase"/>
</dbReference>
<evidence type="ECO:0000256" key="1">
    <source>
        <dbReference type="ARBA" id="ARBA00007504"/>
    </source>
</evidence>
<comment type="catalytic activity">
    <reaction evidence="12 15">
        <text>Couples ATP hydrolysis with the unwinding of duplex DNA by translocating in the 3'-5' direction.</text>
        <dbReference type="EC" id="5.6.2.4"/>
    </reaction>
</comment>
<evidence type="ECO:0000313" key="19">
    <source>
        <dbReference type="Proteomes" id="UP000262195"/>
    </source>
</evidence>
<evidence type="ECO:0000256" key="11">
    <source>
        <dbReference type="ARBA" id="ARBA00023235"/>
    </source>
</evidence>
<keyword evidence="10 15" id="KW-0234">DNA repair</keyword>
<evidence type="ECO:0000256" key="9">
    <source>
        <dbReference type="ARBA" id="ARBA00023172"/>
    </source>
</evidence>
<dbReference type="Pfam" id="PF17191">
    <property type="entry name" value="RecG_wedge"/>
    <property type="match status" value="1"/>
</dbReference>
<evidence type="ECO:0000256" key="15">
    <source>
        <dbReference type="RuleBase" id="RU363016"/>
    </source>
</evidence>
<dbReference type="InterPro" id="IPR047112">
    <property type="entry name" value="RecG/Mfd"/>
</dbReference>
<gene>
    <name evidence="18" type="ORF">DIW15_01880</name>
</gene>
<evidence type="ECO:0000259" key="17">
    <source>
        <dbReference type="PROSITE" id="PS51194"/>
    </source>
</evidence>
<feature type="domain" description="Helicase ATP-binding" evidence="16">
    <location>
        <begin position="273"/>
        <end position="434"/>
    </location>
</feature>
<dbReference type="SMART" id="SM00487">
    <property type="entry name" value="DEXDc"/>
    <property type="match status" value="1"/>
</dbReference>
<keyword evidence="9 15" id="KW-0233">DNA recombination</keyword>
<dbReference type="SMART" id="SM00490">
    <property type="entry name" value="HELICc"/>
    <property type="match status" value="1"/>
</dbReference>